<dbReference type="InterPro" id="IPR037653">
    <property type="entry name" value="Cbp6"/>
</dbReference>
<dbReference type="Proteomes" id="UP000246702">
    <property type="component" value="Unassembled WGS sequence"/>
</dbReference>
<reference evidence="1 2" key="1">
    <citation type="submission" date="2016-12" db="EMBL/GenBank/DDBJ databases">
        <title>The genomes of Aspergillus section Nigri reveals drivers in fungal speciation.</title>
        <authorList>
            <consortium name="DOE Joint Genome Institute"/>
            <person name="Vesth T.C."/>
            <person name="Nybo J."/>
            <person name="Theobald S."/>
            <person name="Brandl J."/>
            <person name="Frisvad J.C."/>
            <person name="Nielsen K.F."/>
            <person name="Lyhne E.K."/>
            <person name="Kogle M.E."/>
            <person name="Kuo A."/>
            <person name="Riley R."/>
            <person name="Clum A."/>
            <person name="Nolan M."/>
            <person name="Lipzen A."/>
            <person name="Salamov A."/>
            <person name="Henrissat B."/>
            <person name="Wiebenga A."/>
            <person name="De Vries R.P."/>
            <person name="Grigoriev I.V."/>
            <person name="Mortensen U.H."/>
            <person name="Andersen M.R."/>
            <person name="Baker S.E."/>
        </authorList>
    </citation>
    <scope>NUCLEOTIDE SEQUENCE [LARGE SCALE GENOMIC DNA]</scope>
    <source>
        <strain evidence="1 2">CBS 115572</strain>
    </source>
</reference>
<keyword evidence="2" id="KW-1185">Reference proteome</keyword>
<dbReference type="EMBL" id="MSFK01000052">
    <property type="protein sequence ID" value="PWY66401.1"/>
    <property type="molecule type" value="Genomic_DNA"/>
</dbReference>
<dbReference type="PANTHER" id="PTHR28250">
    <property type="entry name" value="CYTOCHROME B PRE-MRNA-PROCESSING PROTEIN 6"/>
    <property type="match status" value="1"/>
</dbReference>
<dbReference type="GO" id="GO:0043022">
    <property type="term" value="F:ribosome binding"/>
    <property type="evidence" value="ECO:0007669"/>
    <property type="project" value="InterPro"/>
</dbReference>
<gene>
    <name evidence="1" type="ORF">BO94DRAFT_570256</name>
</gene>
<dbReference type="RefSeq" id="XP_025461665.1">
    <property type="nucleotide sequence ID" value="XM_025614791.1"/>
</dbReference>
<dbReference type="GO" id="GO:0061671">
    <property type="term" value="C:Cbp3p-Cbp6 complex"/>
    <property type="evidence" value="ECO:0007669"/>
    <property type="project" value="InterPro"/>
</dbReference>
<name>A0A317UYX5_9EURO</name>
<dbReference type="OrthoDB" id="2107880at2759"/>
<evidence type="ECO:0000313" key="1">
    <source>
        <dbReference type="EMBL" id="PWY66401.1"/>
    </source>
</evidence>
<sequence>MASKPNPQAIQTRITHLLKHWPTDKVRPSSVSVQNYLQACLGQPTAEAQQKKQPEQVQQKVTINQASLNALSSLLEDRYARRYPLSPRLRRPASNPDHYDNVIREFDEAPSRDWMGRLKKRLSGLLRMK</sequence>
<dbReference type="Pfam" id="PF20180">
    <property type="entry name" value="UQCC2_CBP6"/>
    <property type="match status" value="1"/>
</dbReference>
<proteinExistence type="predicted"/>
<protein>
    <submittedName>
        <fullName evidence="1">Uncharacterized protein</fullName>
    </submittedName>
</protein>
<accession>A0A317UYX5</accession>
<organism evidence="1 2">
    <name type="scientific">Aspergillus sclerotioniger CBS 115572</name>
    <dbReference type="NCBI Taxonomy" id="1450535"/>
    <lineage>
        <taxon>Eukaryota</taxon>
        <taxon>Fungi</taxon>
        <taxon>Dikarya</taxon>
        <taxon>Ascomycota</taxon>
        <taxon>Pezizomycotina</taxon>
        <taxon>Eurotiomycetes</taxon>
        <taxon>Eurotiomycetidae</taxon>
        <taxon>Eurotiales</taxon>
        <taxon>Aspergillaceae</taxon>
        <taxon>Aspergillus</taxon>
        <taxon>Aspergillus subgen. Circumdati</taxon>
    </lineage>
</organism>
<dbReference type="GO" id="GO:0034551">
    <property type="term" value="P:mitochondrial respiratory chain complex III assembly"/>
    <property type="evidence" value="ECO:0007669"/>
    <property type="project" value="TreeGrafter"/>
</dbReference>
<dbReference type="AlphaFoldDB" id="A0A317UYX5"/>
<evidence type="ECO:0000313" key="2">
    <source>
        <dbReference type="Proteomes" id="UP000246702"/>
    </source>
</evidence>
<dbReference type="GeneID" id="37116934"/>
<dbReference type="PANTHER" id="PTHR28250:SF1">
    <property type="entry name" value="CYTOCHROME B PRE-MRNA-PROCESSING PROTEIN 6"/>
    <property type="match status" value="1"/>
</dbReference>
<comment type="caution">
    <text evidence="1">The sequence shown here is derived from an EMBL/GenBank/DDBJ whole genome shotgun (WGS) entry which is preliminary data.</text>
</comment>